<evidence type="ECO:0000313" key="2">
    <source>
        <dbReference type="Proteomes" id="UP001596439"/>
    </source>
</evidence>
<evidence type="ECO:0008006" key="3">
    <source>
        <dbReference type="Google" id="ProtNLM"/>
    </source>
</evidence>
<sequence length="154" mass="17986">MAKRSVRRDSTQDHMYATLKEDAQLFETYKDAFMAALLFGYSNERRKKVKPGPEILLGIFSEQDLQLMKLIMHLENTFERFSVDNDSEDESEVTLENYEIIEEYAAGGLDALYQELEIFLSDPESAQNAYLDLMIEYENKKFNTEDLINELPFN</sequence>
<dbReference type="RefSeq" id="WP_214695173.1">
    <property type="nucleotide sequence ID" value="NZ_JANIEL010000110.1"/>
</dbReference>
<organism evidence="1 2">
    <name type="scientific">Exiguobacterium aestuarii</name>
    <dbReference type="NCBI Taxonomy" id="273527"/>
    <lineage>
        <taxon>Bacteria</taxon>
        <taxon>Bacillati</taxon>
        <taxon>Bacillota</taxon>
        <taxon>Bacilli</taxon>
        <taxon>Bacillales</taxon>
        <taxon>Bacillales Family XII. Incertae Sedis</taxon>
        <taxon>Exiguobacterium</taxon>
    </lineage>
</organism>
<name>A0ABW2PRX4_9BACL</name>
<comment type="caution">
    <text evidence="1">The sequence shown here is derived from an EMBL/GenBank/DDBJ whole genome shotgun (WGS) entry which is preliminary data.</text>
</comment>
<dbReference type="Proteomes" id="UP001596439">
    <property type="component" value="Unassembled WGS sequence"/>
</dbReference>
<dbReference type="EMBL" id="JBHTCE010000001">
    <property type="protein sequence ID" value="MFC7390435.1"/>
    <property type="molecule type" value="Genomic_DNA"/>
</dbReference>
<proteinExistence type="predicted"/>
<accession>A0ABW2PRX4</accession>
<evidence type="ECO:0000313" key="1">
    <source>
        <dbReference type="EMBL" id="MFC7390435.1"/>
    </source>
</evidence>
<gene>
    <name evidence="1" type="ORF">ACFQO8_09755</name>
</gene>
<keyword evidence="2" id="KW-1185">Reference proteome</keyword>
<reference evidence="2" key="1">
    <citation type="journal article" date="2019" name="Int. J. Syst. Evol. Microbiol.">
        <title>The Global Catalogue of Microorganisms (GCM) 10K type strain sequencing project: providing services to taxonomists for standard genome sequencing and annotation.</title>
        <authorList>
            <consortium name="The Broad Institute Genomics Platform"/>
            <consortium name="The Broad Institute Genome Sequencing Center for Infectious Disease"/>
            <person name="Wu L."/>
            <person name="Ma J."/>
        </authorList>
    </citation>
    <scope>NUCLEOTIDE SEQUENCE [LARGE SCALE GENOMIC DNA]</scope>
    <source>
        <strain evidence="2">CCUG 55590</strain>
    </source>
</reference>
<protein>
    <recommendedName>
        <fullName evidence="3">Dnd system-associated protein 4</fullName>
    </recommendedName>
</protein>